<dbReference type="GO" id="GO:0003723">
    <property type="term" value="F:RNA binding"/>
    <property type="evidence" value="ECO:0007669"/>
    <property type="project" value="TreeGrafter"/>
</dbReference>
<keyword evidence="3" id="KW-1185">Reference proteome</keyword>
<reference evidence="2 3" key="1">
    <citation type="submission" date="2017-06" db="EMBL/GenBank/DDBJ databases">
        <title>Draft genome sequence of a variant of Elsinoe murrayae.</title>
        <authorList>
            <person name="Cheng Q."/>
        </authorList>
    </citation>
    <scope>NUCLEOTIDE SEQUENCE [LARGE SCALE GENOMIC DNA]</scope>
    <source>
        <strain evidence="2 3">CQ-2017a</strain>
    </source>
</reference>
<dbReference type="SMART" id="SM00320">
    <property type="entry name" value="WD40"/>
    <property type="match status" value="5"/>
</dbReference>
<evidence type="ECO:0000313" key="2">
    <source>
        <dbReference type="EMBL" id="PNS14241.1"/>
    </source>
</evidence>
<dbReference type="InterPro" id="IPR001680">
    <property type="entry name" value="WD40_rpt"/>
</dbReference>
<dbReference type="FunCoup" id="A0A2K1QH47">
    <property type="interactions" value="875"/>
</dbReference>
<dbReference type="OrthoDB" id="8883818at2759"/>
<dbReference type="GO" id="GO:0034455">
    <property type="term" value="C:t-UTP complex"/>
    <property type="evidence" value="ECO:0007669"/>
    <property type="project" value="TreeGrafter"/>
</dbReference>
<dbReference type="InterPro" id="IPR046351">
    <property type="entry name" value="UTP4"/>
</dbReference>
<dbReference type="EMBL" id="NKHZ01000088">
    <property type="protein sequence ID" value="PNS14241.1"/>
    <property type="molecule type" value="Genomic_DNA"/>
</dbReference>
<gene>
    <name evidence="2" type="ORF">CAC42_6754</name>
</gene>
<dbReference type="InterPro" id="IPR015943">
    <property type="entry name" value="WD40/YVTN_repeat-like_dom_sf"/>
</dbReference>
<dbReference type="InParanoid" id="A0A2K1QH47"/>
<feature type="compositionally biased region" description="Acidic residues" evidence="1">
    <location>
        <begin position="818"/>
        <end position="830"/>
    </location>
</feature>
<dbReference type="SUPFAM" id="SSF50978">
    <property type="entry name" value="WD40 repeat-like"/>
    <property type="match status" value="1"/>
</dbReference>
<evidence type="ECO:0000256" key="1">
    <source>
        <dbReference type="SAM" id="MobiDB-lite"/>
    </source>
</evidence>
<feature type="compositionally biased region" description="Basic and acidic residues" evidence="1">
    <location>
        <begin position="769"/>
        <end position="780"/>
    </location>
</feature>
<feature type="compositionally biased region" description="Basic and acidic residues" evidence="1">
    <location>
        <begin position="831"/>
        <end position="851"/>
    </location>
</feature>
<dbReference type="Pfam" id="PF00400">
    <property type="entry name" value="WD40"/>
    <property type="match status" value="1"/>
</dbReference>
<feature type="compositionally biased region" description="Basic residues" evidence="1">
    <location>
        <begin position="583"/>
        <end position="595"/>
    </location>
</feature>
<organism evidence="2 3">
    <name type="scientific">Sphaceloma murrayae</name>
    <dbReference type="NCBI Taxonomy" id="2082308"/>
    <lineage>
        <taxon>Eukaryota</taxon>
        <taxon>Fungi</taxon>
        <taxon>Dikarya</taxon>
        <taxon>Ascomycota</taxon>
        <taxon>Pezizomycotina</taxon>
        <taxon>Dothideomycetes</taxon>
        <taxon>Dothideomycetidae</taxon>
        <taxon>Myriangiales</taxon>
        <taxon>Elsinoaceae</taxon>
        <taxon>Sphaceloma</taxon>
    </lineage>
</organism>
<evidence type="ECO:0000313" key="3">
    <source>
        <dbReference type="Proteomes" id="UP000243797"/>
    </source>
</evidence>
<dbReference type="PANTHER" id="PTHR44163:SF1">
    <property type="entry name" value="U3 SMALL NUCLEOLAR RNA-ASSOCIATED PROTEIN 4 HOMOLOG"/>
    <property type="match status" value="1"/>
</dbReference>
<dbReference type="GO" id="GO:0030686">
    <property type="term" value="C:90S preribosome"/>
    <property type="evidence" value="ECO:0007669"/>
    <property type="project" value="InterPro"/>
</dbReference>
<accession>A0A2K1QH47</accession>
<dbReference type="PANTHER" id="PTHR44163">
    <property type="entry name" value="U3 SMALL NUCLEOLAR RNA-ASSOCIATED PROTEIN 4 HOMOLOG"/>
    <property type="match status" value="1"/>
</dbReference>
<dbReference type="SUPFAM" id="SSF69322">
    <property type="entry name" value="Tricorn protease domain 2"/>
    <property type="match status" value="1"/>
</dbReference>
<name>A0A2K1QH47_9PEZI</name>
<proteinExistence type="predicted"/>
<feature type="compositionally biased region" description="Acidic residues" evidence="1">
    <location>
        <begin position="600"/>
        <end position="614"/>
    </location>
</feature>
<dbReference type="Gene3D" id="2.130.10.10">
    <property type="entry name" value="YVTN repeat-like/Quinoprotein amine dehydrogenase"/>
    <property type="match status" value="3"/>
</dbReference>
<dbReference type="Proteomes" id="UP000243797">
    <property type="component" value="Unassembled WGS sequence"/>
</dbReference>
<protein>
    <submittedName>
        <fullName evidence="2">Uncharacterized protein</fullName>
    </submittedName>
</protein>
<comment type="caution">
    <text evidence="2">The sequence shown here is derived from an EMBL/GenBank/DDBJ whole genome shotgun (WGS) entry which is preliminary data.</text>
</comment>
<dbReference type="GO" id="GO:0032040">
    <property type="term" value="C:small-subunit processome"/>
    <property type="evidence" value="ECO:0007669"/>
    <property type="project" value="TreeGrafter"/>
</dbReference>
<feature type="region of interest" description="Disordered" evidence="1">
    <location>
        <begin position="582"/>
        <end position="614"/>
    </location>
</feature>
<dbReference type="GO" id="GO:0000462">
    <property type="term" value="P:maturation of SSU-rRNA from tricistronic rRNA transcript (SSU-rRNA, 5.8S rRNA, LSU-rRNA)"/>
    <property type="evidence" value="ECO:0007669"/>
    <property type="project" value="InterPro"/>
</dbReference>
<dbReference type="STRING" id="2082308.A0A2K1QH47"/>
<feature type="region of interest" description="Disordered" evidence="1">
    <location>
        <begin position="746"/>
        <end position="853"/>
    </location>
</feature>
<dbReference type="AlphaFoldDB" id="A0A2K1QH47"/>
<dbReference type="InterPro" id="IPR036322">
    <property type="entry name" value="WD40_repeat_dom_sf"/>
</dbReference>
<sequence length="921" mass="101853">MDIHRSRFVPFPASPINAVAFSRSDDKDLVDPKPALKLAVGRLDGSIEIWNPDRGNWLQEAVFPGGEGRSIDGLAWTQDPNETDPNGKTIVGQQRLFSIGSVAGVTEWNLETGLPLRTSTGNFNEVWCIAAQPRQKLGYTPKEGEWTGQDLIVGCGDGTLVLLSTAEDDLTFKKFLARSGSRKTRCMSVIWQNRDRVVAGFSDSTIRVYDVRSGSVLRNMSLGTGLQGARKNVLVWRIKCLPNGDMVSTDSNGEVVFWDGKTYSMNQRISGHESDCVDLITSSDGQTILSGGIDGKVAAYKLTEKDGKKRKWAKLSHRRIHQGDLKSMAVYDTKQMSVVATGGADTMLSIAPLRQLNKEYHRRLPNLPQEQPLASASSARLLVSWWDRSVYIWQIGEQESVALQPSAQSRKLVGGVSIKGEDNISSVSISRDGRLLCVATTAATKLFQLRPTRDAQDVRLRCRPVNLSAERSRQGARLAQISPNGQWLVLITPGNEIQVHRIHSSAENPKHLEVLPDVAELERVHRKPTAFDGMRRYQRTITRLVFSPDSSTFCITDLAGHIETFTLTGTFSETAPLSERVKPIKARGRKASAKKRPIDSDSEEDTSSSEDEEDLPLSFSGQIWTLHPAAEKLPKLDSQALVMTFHPEPGLESALVVVTQHHQIYEFDLTKGKLSDWSRRNPTGTFPAELRSIKDRVMGAVWDWNAVQPGLEGDSASARRQARIWLYGSSWLGMLDVSREFGDNGSAALSGESEQDGKELVASGKRKRLTEEERWQARVGDRKKRKGKSGAGDAVPDDEKGGMSSRSAQQGDEMAPTDNEDDLMDIDEELGPLRKMDGSEVEDSSDKESNKERRRRWWCTFKYRPILGIVPLARGAGGTGDGVGAASVDAMSENLAQKSSPDPLEVVLVERPVWDLEHMRD</sequence>